<reference evidence="1" key="1">
    <citation type="submission" date="2024-01" db="EMBL/GenBank/DDBJ databases">
        <authorList>
            <person name="Webb A."/>
        </authorList>
    </citation>
    <scope>NUCLEOTIDE SEQUENCE</scope>
    <source>
        <strain evidence="1">Pm1</strain>
    </source>
</reference>
<comment type="caution">
    <text evidence="1">The sequence shown here is derived from an EMBL/GenBank/DDBJ whole genome shotgun (WGS) entry which is preliminary data.</text>
</comment>
<proteinExistence type="predicted"/>
<evidence type="ECO:0008006" key="3">
    <source>
        <dbReference type="Google" id="ProtNLM"/>
    </source>
</evidence>
<protein>
    <recommendedName>
        <fullName evidence="3">Copia protein</fullName>
    </recommendedName>
</protein>
<gene>
    <name evidence="1" type="ORF">PM001_LOCUS20904</name>
</gene>
<name>A0AAV1UM99_9STRA</name>
<sequence length="84" mass="9717">MNSDEAVKIYEDNQGSIALAKNLKLYKRTKQIDIRYHFEREKAAVGKVMLEYCSTEEMKADIKTKTIPAAQFQYLRTMLSIKAP</sequence>
<dbReference type="CDD" id="cd09272">
    <property type="entry name" value="RNase_HI_RT_Ty1"/>
    <property type="match status" value="1"/>
</dbReference>
<evidence type="ECO:0000313" key="1">
    <source>
        <dbReference type="EMBL" id="CAK7935754.1"/>
    </source>
</evidence>
<organism evidence="1 2">
    <name type="scientific">Peronospora matthiolae</name>
    <dbReference type="NCBI Taxonomy" id="2874970"/>
    <lineage>
        <taxon>Eukaryota</taxon>
        <taxon>Sar</taxon>
        <taxon>Stramenopiles</taxon>
        <taxon>Oomycota</taxon>
        <taxon>Peronosporomycetes</taxon>
        <taxon>Peronosporales</taxon>
        <taxon>Peronosporaceae</taxon>
        <taxon>Peronospora</taxon>
    </lineage>
</organism>
<dbReference type="EMBL" id="CAKLBY020000222">
    <property type="protein sequence ID" value="CAK7935754.1"/>
    <property type="molecule type" value="Genomic_DNA"/>
</dbReference>
<dbReference type="Proteomes" id="UP001162060">
    <property type="component" value="Unassembled WGS sequence"/>
</dbReference>
<dbReference type="AlphaFoldDB" id="A0AAV1UM99"/>
<evidence type="ECO:0000313" key="2">
    <source>
        <dbReference type="Proteomes" id="UP001162060"/>
    </source>
</evidence>
<accession>A0AAV1UM99</accession>